<dbReference type="GO" id="GO:0009306">
    <property type="term" value="P:protein secretion"/>
    <property type="evidence" value="ECO:0007669"/>
    <property type="project" value="TreeGrafter"/>
</dbReference>
<reference evidence="4" key="1">
    <citation type="submission" date="2020-05" db="EMBL/GenBank/DDBJ databases">
        <title>Phylogenomic resolution of chytrid fungi.</title>
        <authorList>
            <person name="Stajich J.E."/>
            <person name="Amses K."/>
            <person name="Simmons R."/>
            <person name="Seto K."/>
            <person name="Myers J."/>
            <person name="Bonds A."/>
            <person name="Quandt C.A."/>
            <person name="Barry K."/>
            <person name="Liu P."/>
            <person name="Grigoriev I."/>
            <person name="Longcore J.E."/>
            <person name="James T.Y."/>
        </authorList>
    </citation>
    <scope>NUCLEOTIDE SEQUENCE</scope>
    <source>
        <strain evidence="4">PLAUS21</strain>
    </source>
</reference>
<keyword evidence="4" id="KW-0472">Membrane</keyword>
<evidence type="ECO:0000256" key="1">
    <source>
        <dbReference type="ARBA" id="ARBA00005724"/>
    </source>
</evidence>
<keyword evidence="4" id="KW-0812">Transmembrane</keyword>
<dbReference type="InterPro" id="IPR011989">
    <property type="entry name" value="ARM-like"/>
</dbReference>
<dbReference type="AlphaFoldDB" id="A0AAD5UER7"/>
<name>A0AAD5UER7_9FUNG</name>
<keyword evidence="5" id="KW-1185">Reference proteome</keyword>
<evidence type="ECO:0000313" key="4">
    <source>
        <dbReference type="EMBL" id="KAJ3253107.1"/>
    </source>
</evidence>
<dbReference type="InterPro" id="IPR039600">
    <property type="entry name" value="TANGO6/Rtp1"/>
</dbReference>
<dbReference type="SUPFAM" id="SSF48371">
    <property type="entry name" value="ARM repeat"/>
    <property type="match status" value="1"/>
</dbReference>
<evidence type="ECO:0000259" key="2">
    <source>
        <dbReference type="Pfam" id="PF10363"/>
    </source>
</evidence>
<comment type="similarity">
    <text evidence="1">Belongs to the Tango6 family.</text>
</comment>
<dbReference type="EMBL" id="JADGKB010000119">
    <property type="protein sequence ID" value="KAJ3253107.1"/>
    <property type="molecule type" value="Genomic_DNA"/>
</dbReference>
<dbReference type="Pfam" id="PF23565">
    <property type="entry name" value="ARM_TANGO6"/>
    <property type="match status" value="1"/>
</dbReference>
<feature type="domain" description="RNA polymerase II assembly factor Rtp1 C-terminal" evidence="2">
    <location>
        <begin position="614"/>
        <end position="723"/>
    </location>
</feature>
<evidence type="ECO:0000313" key="5">
    <source>
        <dbReference type="Proteomes" id="UP001210925"/>
    </source>
</evidence>
<dbReference type="Proteomes" id="UP001210925">
    <property type="component" value="Unassembled WGS sequence"/>
</dbReference>
<dbReference type="PANTHER" id="PTHR20959:SF1">
    <property type="entry name" value="TRANSPORT AND GOLGI ORGANIZATION PROTEIN 6 HOMOLOG"/>
    <property type="match status" value="1"/>
</dbReference>
<protein>
    <submittedName>
        <fullName evidence="4">Transmembrane and coiled-coil domains-containing protein 7</fullName>
    </submittedName>
</protein>
<dbReference type="Gene3D" id="1.25.10.10">
    <property type="entry name" value="Leucine-rich Repeat Variant"/>
    <property type="match status" value="1"/>
</dbReference>
<dbReference type="InterPro" id="IPR016024">
    <property type="entry name" value="ARM-type_fold"/>
</dbReference>
<dbReference type="InterPro" id="IPR019451">
    <property type="entry name" value="Rtp1_C1"/>
</dbReference>
<comment type="caution">
    <text evidence="4">The sequence shown here is derived from an EMBL/GenBank/DDBJ whole genome shotgun (WGS) entry which is preliminary data.</text>
</comment>
<gene>
    <name evidence="4" type="primary">TMCO7</name>
    <name evidence="4" type="ORF">HK103_000857</name>
</gene>
<dbReference type="InterPro" id="IPR057407">
    <property type="entry name" value="HEAT_TANGO6"/>
</dbReference>
<dbReference type="PANTHER" id="PTHR20959">
    <property type="entry name" value="TRANSPORT AND GOLGI ORGANIZATION PROTEIN 6 FAMILY MEMBER"/>
    <property type="match status" value="1"/>
</dbReference>
<evidence type="ECO:0000259" key="3">
    <source>
        <dbReference type="Pfam" id="PF23565"/>
    </source>
</evidence>
<accession>A0AAD5UER7</accession>
<proteinExistence type="inferred from homology"/>
<dbReference type="Pfam" id="PF10363">
    <property type="entry name" value="RTP1_C1"/>
    <property type="match status" value="1"/>
</dbReference>
<organism evidence="4 5">
    <name type="scientific">Boothiomyces macroporosus</name>
    <dbReference type="NCBI Taxonomy" id="261099"/>
    <lineage>
        <taxon>Eukaryota</taxon>
        <taxon>Fungi</taxon>
        <taxon>Fungi incertae sedis</taxon>
        <taxon>Chytridiomycota</taxon>
        <taxon>Chytridiomycota incertae sedis</taxon>
        <taxon>Chytridiomycetes</taxon>
        <taxon>Rhizophydiales</taxon>
        <taxon>Terramycetaceae</taxon>
        <taxon>Boothiomyces</taxon>
    </lineage>
</organism>
<sequence>MARDQLYLLASNADKLNLNNPNLKKLLEERLKIQGDIDQLMGKYVLECIRTIHQLHLENAELGMKDSKAVSTLIAIIICCGIVPSLEPELKNLLLKRYKYPSSVKTNISHTSLAYIISWIRNRRNPTFVGEIILQKHYSEVLLILIHNDNTVELKLNQMQISNIEKDIVPKEIQTELQKYFEFNGDLINMEIYAKKLPTLGILNSLIKMMMNSSQFPDYIKATTTKYLYQTLQRPDGCASLFHNHITFLHFEKISNIIQSPRYVDLPTYYNIICKQLLEILNSSTENKTNGALDSVIISIKCAAFVIVNFVNKRPKMAKALLISPILQPILNYIKPVYDSTLDTELDLDGNRIVTTSKDLQQCLKNLENLLVGNEPSYALVECFLPTVHPLFAIYQYSNSSLQTKVFQLLSIIIKLLDTPKAVAVLIEITKNSVEKESLGISNSSEGGIQFIETNQKYTFDPVILARFMSQLEKPELVGDFFVQVLETRLVLVNNDIRDTEELAIYYSGVIVAFLDTFEDTLLKNTKQILKFVKATLLDSDDDEKHMGLTLLSQIFNNKDEPVEDLESLNEIKIILSTLCDGNDQVALLARSVQLQLMSRAKSNTQESKSEEIFREALKELGDELLPIRAHGMNQIRYLVLQKDPISIQHLDSIINIFIDFLQDTDSFIYLNAIKGCSALADVYPEKTLNKLTTIYKDIQYTDEVRSRMGESILQIIQRSGELYPKYADIISPSIMVVLRHESALLKSSAIILCSHIAKQSPRSLLLFINQLYDYAIGTIQFEKDLDIKKSILVLATNLIRNLKNDLVQHVGLDQLHKLKTLLEILVLNEKDFVVKGHAEMCLDDLNNLI</sequence>
<feature type="domain" description="TANGO6 HEAT repeat" evidence="3">
    <location>
        <begin position="257"/>
        <end position="461"/>
    </location>
</feature>